<dbReference type="RefSeq" id="XP_033518619.1">
    <property type="nucleotide sequence ID" value="XM_033662087.1"/>
</dbReference>
<evidence type="ECO:0000313" key="2">
    <source>
        <dbReference type="EMBL" id="KAF2124226.1"/>
    </source>
</evidence>
<dbReference type="Proteomes" id="UP000799771">
    <property type="component" value="Unassembled WGS sequence"/>
</dbReference>
<proteinExistence type="predicted"/>
<protein>
    <submittedName>
        <fullName evidence="2">Uncharacterized protein</fullName>
    </submittedName>
</protein>
<dbReference type="GeneID" id="54402519"/>
<dbReference type="EMBL" id="ML977520">
    <property type="protein sequence ID" value="KAF2124226.1"/>
    <property type="molecule type" value="Genomic_DNA"/>
</dbReference>
<sequence>MALHWGLVIFMFSFDIHRMIGFVNGIYLPHVGLVARLHYALCGFCVSHKTSTNCRLLIGLLGLYFPRQPYTQEFLLVLFCTCVMLNFSASA</sequence>
<feature type="signal peptide" evidence="1">
    <location>
        <begin position="1"/>
        <end position="21"/>
    </location>
</feature>
<reference evidence="2" key="1">
    <citation type="journal article" date="2020" name="Stud. Mycol.">
        <title>101 Dothideomycetes genomes: a test case for predicting lifestyles and emergence of pathogens.</title>
        <authorList>
            <person name="Haridas S."/>
            <person name="Albert R."/>
            <person name="Binder M."/>
            <person name="Bloem J."/>
            <person name="Labutti K."/>
            <person name="Salamov A."/>
            <person name="Andreopoulos B."/>
            <person name="Baker S."/>
            <person name="Barry K."/>
            <person name="Bills G."/>
            <person name="Bluhm B."/>
            <person name="Cannon C."/>
            <person name="Castanera R."/>
            <person name="Culley D."/>
            <person name="Daum C."/>
            <person name="Ezra D."/>
            <person name="Gonzalez J."/>
            <person name="Henrissat B."/>
            <person name="Kuo A."/>
            <person name="Liang C."/>
            <person name="Lipzen A."/>
            <person name="Lutzoni F."/>
            <person name="Magnuson J."/>
            <person name="Mondo S."/>
            <person name="Nolan M."/>
            <person name="Ohm R."/>
            <person name="Pangilinan J."/>
            <person name="Park H.-J."/>
            <person name="Ramirez L."/>
            <person name="Alfaro M."/>
            <person name="Sun H."/>
            <person name="Tritt A."/>
            <person name="Yoshinaga Y."/>
            <person name="Zwiers L.-H."/>
            <person name="Turgeon B."/>
            <person name="Goodwin S."/>
            <person name="Spatafora J."/>
            <person name="Crous P."/>
            <person name="Grigoriev I."/>
        </authorList>
    </citation>
    <scope>NUCLEOTIDE SEQUENCE</scope>
    <source>
        <strain evidence="2">CBS 119687</strain>
    </source>
</reference>
<feature type="chain" id="PRO_5025657736" evidence="1">
    <location>
        <begin position="22"/>
        <end position="91"/>
    </location>
</feature>
<dbReference type="AlphaFoldDB" id="A0A6A5ZY62"/>
<evidence type="ECO:0000256" key="1">
    <source>
        <dbReference type="SAM" id="SignalP"/>
    </source>
</evidence>
<keyword evidence="1" id="KW-0732">Signal</keyword>
<accession>A0A6A5ZY62</accession>
<keyword evidence="3" id="KW-1185">Reference proteome</keyword>
<evidence type="ECO:0000313" key="3">
    <source>
        <dbReference type="Proteomes" id="UP000799771"/>
    </source>
</evidence>
<name>A0A6A5ZY62_9PLEO</name>
<gene>
    <name evidence="2" type="ORF">P153DRAFT_137564</name>
</gene>
<organism evidence="2 3">
    <name type="scientific">Dothidotthia symphoricarpi CBS 119687</name>
    <dbReference type="NCBI Taxonomy" id="1392245"/>
    <lineage>
        <taxon>Eukaryota</taxon>
        <taxon>Fungi</taxon>
        <taxon>Dikarya</taxon>
        <taxon>Ascomycota</taxon>
        <taxon>Pezizomycotina</taxon>
        <taxon>Dothideomycetes</taxon>
        <taxon>Pleosporomycetidae</taxon>
        <taxon>Pleosporales</taxon>
        <taxon>Dothidotthiaceae</taxon>
        <taxon>Dothidotthia</taxon>
    </lineage>
</organism>